<dbReference type="CDD" id="cd00198">
    <property type="entry name" value="vWFA"/>
    <property type="match status" value="1"/>
</dbReference>
<feature type="domain" description="VWFA" evidence="2">
    <location>
        <begin position="536"/>
        <end position="772"/>
    </location>
</feature>
<evidence type="ECO:0000256" key="1">
    <source>
        <dbReference type="SAM" id="MobiDB-lite"/>
    </source>
</evidence>
<dbReference type="PROSITE" id="PS50234">
    <property type="entry name" value="VWFA"/>
    <property type="match status" value="1"/>
</dbReference>
<reference evidence="3" key="1">
    <citation type="submission" date="2022-03" db="EMBL/GenBank/DDBJ databases">
        <authorList>
            <person name="Alioto T."/>
            <person name="Alioto T."/>
            <person name="Gomez Garrido J."/>
        </authorList>
    </citation>
    <scope>NUCLEOTIDE SEQUENCE</scope>
</reference>
<dbReference type="PANTHER" id="PTHR13803:SF43">
    <property type="entry name" value="CIRCULARLY PERMUTATED RAS PROTEIN 1-LIKE"/>
    <property type="match status" value="1"/>
</dbReference>
<dbReference type="GO" id="GO:0090110">
    <property type="term" value="P:COPII-coated vesicle cargo loading"/>
    <property type="evidence" value="ECO:0007669"/>
    <property type="project" value="TreeGrafter"/>
</dbReference>
<dbReference type="InterPro" id="IPR002035">
    <property type="entry name" value="VWF_A"/>
</dbReference>
<dbReference type="Gene3D" id="2.30.30.380">
    <property type="entry name" value="Zn-finger domain of Sec23/24"/>
    <property type="match status" value="1"/>
</dbReference>
<dbReference type="AlphaFoldDB" id="A0AAD1T5E3"/>
<feature type="region of interest" description="Disordered" evidence="1">
    <location>
        <begin position="329"/>
        <end position="400"/>
    </location>
</feature>
<dbReference type="GO" id="GO:0006886">
    <property type="term" value="P:intracellular protein transport"/>
    <property type="evidence" value="ECO:0007669"/>
    <property type="project" value="InterPro"/>
</dbReference>
<dbReference type="GO" id="GO:0030127">
    <property type="term" value="C:COPII vesicle coat"/>
    <property type="evidence" value="ECO:0007669"/>
    <property type="project" value="InterPro"/>
</dbReference>
<gene>
    <name evidence="3" type="ORF">PECUL_23A042552</name>
</gene>
<evidence type="ECO:0000313" key="4">
    <source>
        <dbReference type="Proteomes" id="UP001295444"/>
    </source>
</evidence>
<dbReference type="Gene3D" id="3.40.50.410">
    <property type="entry name" value="von Willebrand factor, type A domain"/>
    <property type="match status" value="1"/>
</dbReference>
<dbReference type="InterPro" id="IPR050550">
    <property type="entry name" value="SEC23_SEC24_subfamily"/>
</dbReference>
<feature type="compositionally biased region" description="Pro residues" evidence="1">
    <location>
        <begin position="351"/>
        <end position="389"/>
    </location>
</feature>
<accession>A0AAD1T5E3</accession>
<organism evidence="3 4">
    <name type="scientific">Pelobates cultripes</name>
    <name type="common">Western spadefoot toad</name>
    <dbReference type="NCBI Taxonomy" id="61616"/>
    <lineage>
        <taxon>Eukaryota</taxon>
        <taxon>Metazoa</taxon>
        <taxon>Chordata</taxon>
        <taxon>Craniata</taxon>
        <taxon>Vertebrata</taxon>
        <taxon>Euteleostomi</taxon>
        <taxon>Amphibia</taxon>
        <taxon>Batrachia</taxon>
        <taxon>Anura</taxon>
        <taxon>Pelobatoidea</taxon>
        <taxon>Pelobatidae</taxon>
        <taxon>Pelobates</taxon>
    </lineage>
</organism>
<dbReference type="InterPro" id="IPR036174">
    <property type="entry name" value="Znf_Sec23_Sec24_sf"/>
</dbReference>
<evidence type="ECO:0000313" key="3">
    <source>
        <dbReference type="EMBL" id="CAH2319134.1"/>
    </source>
</evidence>
<dbReference type="PANTHER" id="PTHR13803">
    <property type="entry name" value="SEC24-RELATED PROTEIN"/>
    <property type="match status" value="1"/>
</dbReference>
<dbReference type="InterPro" id="IPR036465">
    <property type="entry name" value="vWFA_dom_sf"/>
</dbReference>
<protein>
    <submittedName>
        <fullName evidence="3">Circularly permutated Ras 1-like isoform X1</fullName>
    </submittedName>
</protein>
<dbReference type="Proteomes" id="UP001295444">
    <property type="component" value="Chromosome 10"/>
</dbReference>
<dbReference type="SUPFAM" id="SSF53300">
    <property type="entry name" value="vWA-like"/>
    <property type="match status" value="1"/>
</dbReference>
<name>A0AAD1T5E3_PELCU</name>
<dbReference type="GO" id="GO:0000149">
    <property type="term" value="F:SNARE binding"/>
    <property type="evidence" value="ECO:0007669"/>
    <property type="project" value="TreeGrafter"/>
</dbReference>
<keyword evidence="4" id="KW-1185">Reference proteome</keyword>
<sequence length="988" mass="109557">MEFGCRYIYVAEQTLTHHAEPNIPPLCMSITPQPVPKEPLYDFTEPDLATYDNARLDGISLDFTINDNSYNQRESLIKVVQPPTTEIIQEPLPHTENTYYSFQGPTSEDLISFDIPPPIPSRKMKPALINVPDIIIPVSAPLDPEPGKTWYGNMNGEENSQPYYEAKESPPQETYDYAYQDFRNLNSTEPISENIPPPVPCRKKKPTLSNVPPTIIPISGLLAPDATKPGIIYYGPNIEENTHLYAEATSETCFYESVPSESSTDLSEIIPPLIPSRSKRSSLFDDSAFLFTGLLFPGLPHSEIQKSSFSNLPPEQFYVDVLPATSEEMNKRKSPFGNPPVPELHPRPVCNNPPVPPPSPRPVCKNPPAPPPSPRPVCKNPPVPPPTPRPVSNNLPVPPPTSRPVYNIPAVPPSSSRPVCKNPAVPPLPPSAVHETTVTSIPASIEIPQLPANCNILLLNIGKLIDTSDTTMNTETPSLCRSCNACLSTLNQVQENKTWTCVFCGTENFIGETEQYNGLEGDQFFFRGQQHVEDDLLIFCIDISGSMSVTIETLYDNRHGSNDQVLYTSRMEAMKTGLIKCLNFLHSHHPKKRVALVTFSDQVKLYGDGMSEPQVLEDCELLDTDYLKSQGENQPLPRRIEETLGSLESKIENLNETGATALGPAALVCIAMASQKPGSKVIICTDGRANTDLGNLEDIAEEYVYHSSRLYYSNLAEMALQHSVVVSVVTIEGTDCRLPELGQLADKTRGKVNIVHPLKLADEFHSIVIEELNATDVKVKVYLPNSMHFLHEAHTESIMEKMIGCSTSDTILTTEFNIKPPKIQEVLRQSQLPVQVQLTFSLPDGRCGYRILSQRRPVTNDSSAALDSINLSVLQIHTAQISSHLAMEGRVDEASKVALALKALIAQVMQHENYENQGEEYDEWENCMAPVYEDLQGYAKRDSKKSNDGTHTDAPVLKTFSDEMANMMFHLKSAKKKMLQKLKPQATN</sequence>
<dbReference type="SUPFAM" id="SSF82919">
    <property type="entry name" value="Zn-finger domain of Sec23/24"/>
    <property type="match status" value="1"/>
</dbReference>
<evidence type="ECO:0000259" key="2">
    <source>
        <dbReference type="PROSITE" id="PS50234"/>
    </source>
</evidence>
<dbReference type="GO" id="GO:0008270">
    <property type="term" value="F:zinc ion binding"/>
    <property type="evidence" value="ECO:0007669"/>
    <property type="project" value="InterPro"/>
</dbReference>
<proteinExistence type="predicted"/>
<dbReference type="EMBL" id="OW240921">
    <property type="protein sequence ID" value="CAH2319134.1"/>
    <property type="molecule type" value="Genomic_DNA"/>
</dbReference>
<dbReference type="GO" id="GO:0070971">
    <property type="term" value="C:endoplasmic reticulum exit site"/>
    <property type="evidence" value="ECO:0007669"/>
    <property type="project" value="TreeGrafter"/>
</dbReference>